<evidence type="ECO:0000256" key="1">
    <source>
        <dbReference type="SAM" id="Phobius"/>
    </source>
</evidence>
<evidence type="ECO:0000313" key="2">
    <source>
        <dbReference type="EMBL" id="MBB5421879.1"/>
    </source>
</evidence>
<gene>
    <name evidence="2" type="ORF">HDG40_000020</name>
</gene>
<dbReference type="RefSeq" id="WP_260185001.1">
    <property type="nucleotide sequence ID" value="NZ_JACHDD010000001.1"/>
</dbReference>
<name>A0A7W8Q1C4_PARAM</name>
<dbReference type="EMBL" id="JACHDD010000001">
    <property type="protein sequence ID" value="MBB5421879.1"/>
    <property type="molecule type" value="Genomic_DNA"/>
</dbReference>
<dbReference type="PANTHER" id="PTHR32309">
    <property type="entry name" value="TYROSINE-PROTEIN KINASE"/>
    <property type="match status" value="1"/>
</dbReference>
<keyword evidence="3" id="KW-1185">Reference proteome</keyword>
<reference evidence="2 3" key="1">
    <citation type="submission" date="2020-08" db="EMBL/GenBank/DDBJ databases">
        <title>Genomic Encyclopedia of Type Strains, Phase IV (KMG-V): Genome sequencing to study the core and pangenomes of soil and plant-associated prokaryotes.</title>
        <authorList>
            <person name="Whitman W."/>
        </authorList>
    </citation>
    <scope>NUCLEOTIDE SEQUENCE [LARGE SCALE GENOMIC DNA]</scope>
    <source>
        <strain evidence="2 3">JPY158</strain>
    </source>
</reference>
<dbReference type="GO" id="GO:0004713">
    <property type="term" value="F:protein tyrosine kinase activity"/>
    <property type="evidence" value="ECO:0007669"/>
    <property type="project" value="TreeGrafter"/>
</dbReference>
<dbReference type="GO" id="GO:0005886">
    <property type="term" value="C:plasma membrane"/>
    <property type="evidence" value="ECO:0007669"/>
    <property type="project" value="TreeGrafter"/>
</dbReference>
<sequence>MEKIEFLPVQPSQNKGISQLVKQLRSINRLLFWTVLVPTLVATVYYGLIASDVYVSESRFVVRSPQKQSPTNLLGSLLQGSSVSTSATEAYPVRDYALSRDALQSLDADHLVSTAYGKRGADFLSRFPRLDFDRSFEAFYRYYQDQVGIDLDPNSGITILTVRAFTAADAVKINERLINLSEALVNRLNQRARHDSLRFAQAEVDRSEAKAKEAALALSGYRSQQSVFDPDQQSALQLQQVSKLQDRLIEAQTQLAQLQSISPQNSQVSALRSTIQSLHQAIDKAAANVTGAHGSLSNKAAEFERLTLDLAFANKQLASSLDFLETTRSEAGRKQLYLERLVQPNSPDVAIEPHRLRSILTVLVCGLIAWGILTLLLAGVREHHD</sequence>
<dbReference type="PANTHER" id="PTHR32309:SF13">
    <property type="entry name" value="FERRIC ENTEROBACTIN TRANSPORT PROTEIN FEPE"/>
    <property type="match status" value="1"/>
</dbReference>
<protein>
    <submittedName>
        <fullName evidence="2">Capsular polysaccharide transport system permease protein</fullName>
    </submittedName>
</protein>
<keyword evidence="1" id="KW-0812">Transmembrane</keyword>
<dbReference type="InterPro" id="IPR050445">
    <property type="entry name" value="Bact_polysacc_biosynth/exp"/>
</dbReference>
<feature type="transmembrane region" description="Helical" evidence="1">
    <location>
        <begin position="30"/>
        <end position="49"/>
    </location>
</feature>
<proteinExistence type="predicted"/>
<organism evidence="2 3">
    <name type="scientific">Paraburkholderia atlantica</name>
    <dbReference type="NCBI Taxonomy" id="2654982"/>
    <lineage>
        <taxon>Bacteria</taxon>
        <taxon>Pseudomonadati</taxon>
        <taxon>Pseudomonadota</taxon>
        <taxon>Betaproteobacteria</taxon>
        <taxon>Burkholderiales</taxon>
        <taxon>Burkholderiaceae</taxon>
        <taxon>Paraburkholderia</taxon>
    </lineage>
</organism>
<comment type="caution">
    <text evidence="2">The sequence shown here is derived from an EMBL/GenBank/DDBJ whole genome shotgun (WGS) entry which is preliminary data.</text>
</comment>
<dbReference type="Proteomes" id="UP000592780">
    <property type="component" value="Unassembled WGS sequence"/>
</dbReference>
<evidence type="ECO:0000313" key="3">
    <source>
        <dbReference type="Proteomes" id="UP000592780"/>
    </source>
</evidence>
<dbReference type="AlphaFoldDB" id="A0A7W8Q1C4"/>
<accession>A0A7W8Q1C4</accession>
<keyword evidence="1" id="KW-1133">Transmembrane helix</keyword>
<feature type="transmembrane region" description="Helical" evidence="1">
    <location>
        <begin position="359"/>
        <end position="380"/>
    </location>
</feature>
<keyword evidence="1" id="KW-0472">Membrane</keyword>